<organism evidence="6 7">
    <name type="scientific">Candidatus Woykebacteria bacterium RBG_16_44_10</name>
    <dbReference type="NCBI Taxonomy" id="1802597"/>
    <lineage>
        <taxon>Bacteria</taxon>
        <taxon>Candidatus Woykeibacteriota</taxon>
    </lineage>
</organism>
<sequence>MIANYRIGIKPSEPHKTLGYVSLRDIILGGQDGLVNVLGLLLGIAVASGDLRIILAGGLAATFAESISMAAVAYTSMRAQQALYEGELARESREIEETPQEEKEELRDLYRQKGFSGRLLDEVVEKLTSDKNVWLDEMVKSELGLQPVETRKAVISSGVVGLAALVGSLIPMVPFFLLPLMQLSISQAIWWSLIISAIALFVLGAYKAQTSIGDWKKSGAEIAIIGTVSALVGYLVGLFFKAPPAA</sequence>
<evidence type="ECO:0000313" key="7">
    <source>
        <dbReference type="Proteomes" id="UP000177588"/>
    </source>
</evidence>
<name>A0A1G1WGJ7_9BACT</name>
<evidence type="ECO:0008006" key="8">
    <source>
        <dbReference type="Google" id="ProtNLM"/>
    </source>
</evidence>
<feature type="transmembrane region" description="Helical" evidence="5">
    <location>
        <begin position="153"/>
        <end position="176"/>
    </location>
</feature>
<feature type="transmembrane region" description="Helical" evidence="5">
    <location>
        <begin position="26"/>
        <end position="47"/>
    </location>
</feature>
<dbReference type="Proteomes" id="UP000177588">
    <property type="component" value="Unassembled WGS sequence"/>
</dbReference>
<dbReference type="GO" id="GO:0012505">
    <property type="term" value="C:endomembrane system"/>
    <property type="evidence" value="ECO:0007669"/>
    <property type="project" value="UniProtKB-SubCell"/>
</dbReference>
<comment type="subcellular location">
    <subcellularLocation>
        <location evidence="1">Endomembrane system</location>
        <topology evidence="1">Multi-pass membrane protein</topology>
    </subcellularLocation>
</comment>
<evidence type="ECO:0000313" key="6">
    <source>
        <dbReference type="EMBL" id="OGY26560.1"/>
    </source>
</evidence>
<protein>
    <recommendedName>
        <fullName evidence="8">Iron transporter</fullName>
    </recommendedName>
</protein>
<dbReference type="STRING" id="1802597.A2Z24_00135"/>
<reference evidence="6 7" key="1">
    <citation type="journal article" date="2016" name="Nat. Commun.">
        <title>Thousands of microbial genomes shed light on interconnected biogeochemical processes in an aquifer system.</title>
        <authorList>
            <person name="Anantharaman K."/>
            <person name="Brown C.T."/>
            <person name="Hug L.A."/>
            <person name="Sharon I."/>
            <person name="Castelle C.J."/>
            <person name="Probst A.J."/>
            <person name="Thomas B.C."/>
            <person name="Singh A."/>
            <person name="Wilkins M.J."/>
            <person name="Karaoz U."/>
            <person name="Brodie E.L."/>
            <person name="Williams K.H."/>
            <person name="Hubbard S.S."/>
            <person name="Banfield J.F."/>
        </authorList>
    </citation>
    <scope>NUCLEOTIDE SEQUENCE [LARGE SCALE GENOMIC DNA]</scope>
</reference>
<evidence type="ECO:0000256" key="4">
    <source>
        <dbReference type="ARBA" id="ARBA00023136"/>
    </source>
</evidence>
<evidence type="ECO:0000256" key="2">
    <source>
        <dbReference type="ARBA" id="ARBA00022692"/>
    </source>
</evidence>
<comment type="caution">
    <text evidence="6">The sequence shown here is derived from an EMBL/GenBank/DDBJ whole genome shotgun (WGS) entry which is preliminary data.</text>
</comment>
<evidence type="ECO:0000256" key="3">
    <source>
        <dbReference type="ARBA" id="ARBA00022989"/>
    </source>
</evidence>
<feature type="transmembrane region" description="Helical" evidence="5">
    <location>
        <begin position="53"/>
        <end position="74"/>
    </location>
</feature>
<evidence type="ECO:0000256" key="5">
    <source>
        <dbReference type="SAM" id="Phobius"/>
    </source>
</evidence>
<feature type="transmembrane region" description="Helical" evidence="5">
    <location>
        <begin position="218"/>
        <end position="240"/>
    </location>
</feature>
<keyword evidence="2 5" id="KW-0812">Transmembrane</keyword>
<accession>A0A1G1WGJ7</accession>
<gene>
    <name evidence="6" type="ORF">A2Z24_00135</name>
</gene>
<evidence type="ECO:0000256" key="1">
    <source>
        <dbReference type="ARBA" id="ARBA00004127"/>
    </source>
</evidence>
<dbReference type="GO" id="GO:0005384">
    <property type="term" value="F:manganese ion transmembrane transporter activity"/>
    <property type="evidence" value="ECO:0007669"/>
    <property type="project" value="InterPro"/>
</dbReference>
<feature type="transmembrane region" description="Helical" evidence="5">
    <location>
        <begin position="188"/>
        <end position="206"/>
    </location>
</feature>
<dbReference type="EMBL" id="MHCT01000004">
    <property type="protein sequence ID" value="OGY26560.1"/>
    <property type="molecule type" value="Genomic_DNA"/>
</dbReference>
<dbReference type="InterPro" id="IPR008217">
    <property type="entry name" value="Ccc1_fam"/>
</dbReference>
<dbReference type="Pfam" id="PF01988">
    <property type="entry name" value="VIT1"/>
    <property type="match status" value="1"/>
</dbReference>
<dbReference type="AlphaFoldDB" id="A0A1G1WGJ7"/>
<dbReference type="GO" id="GO:0030026">
    <property type="term" value="P:intracellular manganese ion homeostasis"/>
    <property type="evidence" value="ECO:0007669"/>
    <property type="project" value="InterPro"/>
</dbReference>
<proteinExistence type="predicted"/>
<keyword evidence="4 5" id="KW-0472">Membrane</keyword>
<dbReference type="PANTHER" id="PTHR31851">
    <property type="entry name" value="FE(2+)/MN(2+) TRANSPORTER PCL1"/>
    <property type="match status" value="1"/>
</dbReference>
<keyword evidence="3 5" id="KW-1133">Transmembrane helix</keyword>